<dbReference type="PANTHER" id="PTHR12526">
    <property type="entry name" value="GLYCOSYLTRANSFERASE"/>
    <property type="match status" value="1"/>
</dbReference>
<dbReference type="SUPFAM" id="SSF53756">
    <property type="entry name" value="UDP-Glycosyltransferase/glycogen phosphorylase"/>
    <property type="match status" value="1"/>
</dbReference>
<dbReference type="GO" id="GO:0016757">
    <property type="term" value="F:glycosyltransferase activity"/>
    <property type="evidence" value="ECO:0007669"/>
    <property type="project" value="UniProtKB-KW"/>
</dbReference>
<evidence type="ECO:0000256" key="3">
    <source>
        <dbReference type="ARBA" id="ARBA00022679"/>
    </source>
</evidence>
<reference evidence="5 6" key="1">
    <citation type="journal article" date="2015" name="Stand. Genomic Sci.">
        <title>Genomic Encyclopedia of Bacterial and Archaeal Type Strains, Phase III: the genomes of soil and plant-associated and newly described type strains.</title>
        <authorList>
            <person name="Whitman W.B."/>
            <person name="Woyke T."/>
            <person name="Klenk H.P."/>
            <person name="Zhou Y."/>
            <person name="Lilburn T.G."/>
            <person name="Beck B.J."/>
            <person name="De Vos P."/>
            <person name="Vandamme P."/>
            <person name="Eisen J.A."/>
            <person name="Garrity G."/>
            <person name="Hugenholtz P."/>
            <person name="Kyrpides N.C."/>
        </authorList>
    </citation>
    <scope>NUCLEOTIDE SEQUENCE [LARGE SCALE GENOMIC DNA]</scope>
    <source>
        <strain evidence="5 6">CGMCC 1.2546</strain>
    </source>
</reference>
<accession>A0A562NRQ1</accession>
<dbReference type="EMBL" id="VLKT01000020">
    <property type="protein sequence ID" value="TWI34803.1"/>
    <property type="molecule type" value="Genomic_DNA"/>
</dbReference>
<evidence type="ECO:0000313" key="5">
    <source>
        <dbReference type="EMBL" id="TWI34803.1"/>
    </source>
</evidence>
<dbReference type="AlphaFoldDB" id="A0A562NRQ1"/>
<comment type="caution">
    <text evidence="5">The sequence shown here is derived from an EMBL/GenBank/DDBJ whole genome shotgun (WGS) entry which is preliminary data.</text>
</comment>
<gene>
    <name evidence="5" type="ORF">IQ26_03461</name>
</gene>
<dbReference type="CDD" id="cd03801">
    <property type="entry name" value="GT4_PimA-like"/>
    <property type="match status" value="1"/>
</dbReference>
<proteinExistence type="inferred from homology"/>
<dbReference type="RefSeq" id="WP_145719368.1">
    <property type="nucleotide sequence ID" value="NZ_BSPF01000001.1"/>
</dbReference>
<keyword evidence="3 5" id="KW-0808">Transferase</keyword>
<organism evidence="5 6">
    <name type="scientific">Mesorhizobium tianshanense</name>
    <dbReference type="NCBI Taxonomy" id="39844"/>
    <lineage>
        <taxon>Bacteria</taxon>
        <taxon>Pseudomonadati</taxon>
        <taxon>Pseudomonadota</taxon>
        <taxon>Alphaproteobacteria</taxon>
        <taxon>Hyphomicrobiales</taxon>
        <taxon>Phyllobacteriaceae</taxon>
        <taxon>Mesorhizobium</taxon>
    </lineage>
</organism>
<dbReference type="Gene3D" id="3.40.50.2000">
    <property type="entry name" value="Glycogen Phosphorylase B"/>
    <property type="match status" value="2"/>
</dbReference>
<dbReference type="Proteomes" id="UP000317122">
    <property type="component" value="Unassembled WGS sequence"/>
</dbReference>
<name>A0A562NRQ1_9HYPH</name>
<evidence type="ECO:0000259" key="4">
    <source>
        <dbReference type="Pfam" id="PF00534"/>
    </source>
</evidence>
<comment type="similarity">
    <text evidence="1">Belongs to the glycosyltransferase group 1 family. Glycosyltransferase 4 subfamily.</text>
</comment>
<dbReference type="Pfam" id="PF00534">
    <property type="entry name" value="Glycos_transf_1"/>
    <property type="match status" value="1"/>
</dbReference>
<dbReference type="PANTHER" id="PTHR12526:SF640">
    <property type="entry name" value="COLANIC ACID BIOSYNTHESIS GLYCOSYLTRANSFERASE WCAL-RELATED"/>
    <property type="match status" value="1"/>
</dbReference>
<sequence length="381" mass="42355">MEPVILHWICDAPSPYNAQLFKSLAADDQSAAAQLDLWVHYRRSAISSHPWQSSFTEGYNCRTFRHILGVDWKTIRLSFGQRSRGRVKWFIVGGWNHPTAWLTLLSLCVQRGNVIIWTDTPDQSRVRRGFRQWARSIFLRWVFTRARFIMGTGKPALHALELMGAPKAKLVNFPCWIDERSYLASVEERASRRREGRPIVFLSSGLVQNSRKGHDVALRSFAVARGYCGQPFEYRIAGSGPDEGAVRSLAESLGLQDCVKLLGWLEPEELIGQLAQADVFIHPSPVHEPYGVAVLEAMAAGLAILASDRTCAAIDRIIPGVNGEIHKSGDHEALAIHISSLLSAPNEIARLGEAAASTASQWPLARGKSKIKNLICREEVS</sequence>
<feature type="domain" description="Glycosyl transferase family 1" evidence="4">
    <location>
        <begin position="188"/>
        <end position="356"/>
    </location>
</feature>
<keyword evidence="2" id="KW-0328">Glycosyltransferase</keyword>
<keyword evidence="6" id="KW-1185">Reference proteome</keyword>
<dbReference type="InterPro" id="IPR001296">
    <property type="entry name" value="Glyco_trans_1"/>
</dbReference>
<evidence type="ECO:0000313" key="6">
    <source>
        <dbReference type="Proteomes" id="UP000317122"/>
    </source>
</evidence>
<evidence type="ECO:0000256" key="2">
    <source>
        <dbReference type="ARBA" id="ARBA00022676"/>
    </source>
</evidence>
<evidence type="ECO:0000256" key="1">
    <source>
        <dbReference type="ARBA" id="ARBA00009481"/>
    </source>
</evidence>
<protein>
    <submittedName>
        <fullName evidence="5">Glycosyl transferase family 1</fullName>
    </submittedName>
</protein>